<organism evidence="1 2">
    <name type="scientific">Bacteroides stercoris ATCC 43183</name>
    <dbReference type="NCBI Taxonomy" id="449673"/>
    <lineage>
        <taxon>Bacteria</taxon>
        <taxon>Pseudomonadati</taxon>
        <taxon>Bacteroidota</taxon>
        <taxon>Bacteroidia</taxon>
        <taxon>Bacteroidales</taxon>
        <taxon>Bacteroidaceae</taxon>
        <taxon>Bacteroides</taxon>
    </lineage>
</organism>
<dbReference type="HOGENOM" id="CLU_3285245_0_0_10"/>
<evidence type="ECO:0000313" key="2">
    <source>
        <dbReference type="Proteomes" id="UP000004713"/>
    </source>
</evidence>
<dbReference type="EMBL" id="ABFZ02000020">
    <property type="protein sequence ID" value="EDS14670.1"/>
    <property type="molecule type" value="Genomic_DNA"/>
</dbReference>
<dbReference type="AlphaFoldDB" id="B0NS94"/>
<dbReference type="Proteomes" id="UP000004713">
    <property type="component" value="Unassembled WGS sequence"/>
</dbReference>
<comment type="caution">
    <text evidence="1">The sequence shown here is derived from an EMBL/GenBank/DDBJ whole genome shotgun (WGS) entry which is preliminary data.</text>
</comment>
<gene>
    <name evidence="1" type="ORF">BACSTE_02358</name>
</gene>
<dbReference type="PROSITE" id="PS51257">
    <property type="entry name" value="PROKAR_LIPOPROTEIN"/>
    <property type="match status" value="1"/>
</dbReference>
<proteinExistence type="predicted"/>
<sequence>MIDKIRGVMKIVKLMTCDSAAVIVSLLSGCRKQPDNRETE</sequence>
<protein>
    <recommendedName>
        <fullName evidence="3">Lipoprotein</fullName>
    </recommendedName>
</protein>
<reference evidence="1 2" key="1">
    <citation type="submission" date="2007-11" db="EMBL/GenBank/DDBJ databases">
        <title>Draft genome sequence of Bacteroides stercoris(ATCC 43183).</title>
        <authorList>
            <person name="Sudarsanam P."/>
            <person name="Ley R."/>
            <person name="Guruge J."/>
            <person name="Turnbaugh P.J."/>
            <person name="Mahowald M."/>
            <person name="Liep D."/>
            <person name="Gordon J."/>
        </authorList>
    </citation>
    <scope>NUCLEOTIDE SEQUENCE [LARGE SCALE GENOMIC DNA]</scope>
    <source>
        <strain evidence="1 2">ATCC 43183</strain>
    </source>
</reference>
<evidence type="ECO:0008006" key="3">
    <source>
        <dbReference type="Google" id="ProtNLM"/>
    </source>
</evidence>
<name>B0NS94_BACSE</name>
<accession>B0NS94</accession>
<reference evidence="1 2" key="2">
    <citation type="submission" date="2007-11" db="EMBL/GenBank/DDBJ databases">
        <authorList>
            <person name="Fulton L."/>
            <person name="Clifton S."/>
            <person name="Fulton B."/>
            <person name="Xu J."/>
            <person name="Minx P."/>
            <person name="Pepin K.H."/>
            <person name="Johnson M."/>
            <person name="Thiruvilangam P."/>
            <person name="Bhonagiri V."/>
            <person name="Nash W.E."/>
            <person name="Mardis E.R."/>
            <person name="Wilson R.K."/>
        </authorList>
    </citation>
    <scope>NUCLEOTIDE SEQUENCE [LARGE SCALE GENOMIC DNA]</scope>
    <source>
        <strain evidence="1 2">ATCC 43183</strain>
    </source>
</reference>
<evidence type="ECO:0000313" key="1">
    <source>
        <dbReference type="EMBL" id="EDS14670.1"/>
    </source>
</evidence>